<feature type="compositionally biased region" description="Basic and acidic residues" evidence="1">
    <location>
        <begin position="180"/>
        <end position="190"/>
    </location>
</feature>
<organism evidence="2 3">
    <name type="scientific">Mizuhopecten yessoensis</name>
    <name type="common">Japanese scallop</name>
    <name type="synonym">Patinopecten yessoensis</name>
    <dbReference type="NCBI Taxonomy" id="6573"/>
    <lineage>
        <taxon>Eukaryota</taxon>
        <taxon>Metazoa</taxon>
        <taxon>Spiralia</taxon>
        <taxon>Lophotrochozoa</taxon>
        <taxon>Mollusca</taxon>
        <taxon>Bivalvia</taxon>
        <taxon>Autobranchia</taxon>
        <taxon>Pteriomorphia</taxon>
        <taxon>Pectinida</taxon>
        <taxon>Pectinoidea</taxon>
        <taxon>Pectinidae</taxon>
        <taxon>Mizuhopecten</taxon>
    </lineage>
</organism>
<sequence>MKSKEKLSVGPILSIYPACRWISLVLRHSEESSAMEKGTAGLGSIPLPTMDTIPLPDGSPTPSAKTKARKPIKLVRYDVNKAESQIPLPTTKKDPPKPAKELIAEKLNKKSNSSNTLKEIDSKCSSNGSNPVSSNHSLSKLKRSLMQKERNVEGPLEQSIVDEMFKDFLATKMQQIESEYQGKAEDRLSRDGQAGEVASSVEEMNRLLDDELTTISQNTSQKDVCLQEQCSQSTARGKHKLVEAKLESKSKRSKWDMKEKQEKDTCKNKSAFSKPQIKAENVVCVKSTKLSKDKISKSSSDQQSWINIESSGVSTNVESLKSSLSSSSMTKVQEILVSATEGTPTLLPVSDTTKTEEESRNVKTNINIALAAQFGKKNPAKKQIPLKISQVSAEFISSGEQTGKEAERRKALEDGEVISSNEDDSEKQESNDEDSEDDEENNAVSETGSLSNSDKDTKSSKSKKKKKKKNKKHKKKKKHKSSKDHEKDDTKRDESKRKHRSPSRSRSPKKHKSSRSPNRRSRKSRSRTPKRWEDHGFDAYAYRETGRNKSKDRDRGRGRSRDRSTERSRDRSRERTRNRSRDRCRERGRPDRRSRSRSLEKSADLRVKIDKAKLREIAIKNVLAMAKSGHGPSVDLTTIKAGGTSVDELTDFCKRISSKEKNRGTETFLSSSEEESDADEKDEDESFIHHPFKVRDPSASIVMNIRNAKPLPVLTPKEKITEQSKLRMQFPVSSGSVHRLKEPEWVPVQKTSTTTTTLALMSSTPATASFSASLSTSLTIAISNPTSTVAKDTPQFVPPPPPTDPPPPPTPEERVFTEPTTVPMDIGTIISERLLAVRKLQENPKDISALSNIANAQKKASMWATSKQLPGQFMGSTGAQILTPEELIGPDKRRQAWAKKLP</sequence>
<reference evidence="2 3" key="1">
    <citation type="journal article" date="2017" name="Nat. Ecol. Evol.">
        <title>Scallop genome provides insights into evolution of bilaterian karyotype and development.</title>
        <authorList>
            <person name="Wang S."/>
            <person name="Zhang J."/>
            <person name="Jiao W."/>
            <person name="Li J."/>
            <person name="Xun X."/>
            <person name="Sun Y."/>
            <person name="Guo X."/>
            <person name="Huan P."/>
            <person name="Dong B."/>
            <person name="Zhang L."/>
            <person name="Hu X."/>
            <person name="Sun X."/>
            <person name="Wang J."/>
            <person name="Zhao C."/>
            <person name="Wang Y."/>
            <person name="Wang D."/>
            <person name="Huang X."/>
            <person name="Wang R."/>
            <person name="Lv J."/>
            <person name="Li Y."/>
            <person name="Zhang Z."/>
            <person name="Liu B."/>
            <person name="Lu W."/>
            <person name="Hui Y."/>
            <person name="Liang J."/>
            <person name="Zhou Z."/>
            <person name="Hou R."/>
            <person name="Li X."/>
            <person name="Liu Y."/>
            <person name="Li H."/>
            <person name="Ning X."/>
            <person name="Lin Y."/>
            <person name="Zhao L."/>
            <person name="Xing Q."/>
            <person name="Dou J."/>
            <person name="Li Y."/>
            <person name="Mao J."/>
            <person name="Guo H."/>
            <person name="Dou H."/>
            <person name="Li T."/>
            <person name="Mu C."/>
            <person name="Jiang W."/>
            <person name="Fu Q."/>
            <person name="Fu X."/>
            <person name="Miao Y."/>
            <person name="Liu J."/>
            <person name="Yu Q."/>
            <person name="Li R."/>
            <person name="Liao H."/>
            <person name="Li X."/>
            <person name="Kong Y."/>
            <person name="Jiang Z."/>
            <person name="Chourrout D."/>
            <person name="Li R."/>
            <person name="Bao Z."/>
        </authorList>
    </citation>
    <scope>NUCLEOTIDE SEQUENCE [LARGE SCALE GENOMIC DNA]</scope>
    <source>
        <strain evidence="2 3">PY_sf001</strain>
    </source>
</reference>
<feature type="compositionally biased region" description="Basic and acidic residues" evidence="1">
    <location>
        <begin position="483"/>
        <end position="496"/>
    </location>
</feature>
<dbReference type="GO" id="GO:0051726">
    <property type="term" value="P:regulation of cell cycle"/>
    <property type="evidence" value="ECO:0007669"/>
    <property type="project" value="InterPro"/>
</dbReference>
<gene>
    <name evidence="2" type="ORF">KP79_PYT00178</name>
</gene>
<name>A0A210R4L7_MIZYE</name>
<dbReference type="InterPro" id="IPR032922">
    <property type="entry name" value="SON"/>
</dbReference>
<evidence type="ECO:0000313" key="2">
    <source>
        <dbReference type="EMBL" id="OWF55828.1"/>
    </source>
</evidence>
<keyword evidence="3" id="KW-1185">Reference proteome</keyword>
<dbReference type="OrthoDB" id="786951at2759"/>
<feature type="compositionally biased region" description="Basic and acidic residues" evidence="1">
    <location>
        <begin position="245"/>
        <end position="267"/>
    </location>
</feature>
<feature type="compositionally biased region" description="Pro residues" evidence="1">
    <location>
        <begin position="796"/>
        <end position="810"/>
    </location>
</feature>
<feature type="compositionally biased region" description="Basic residues" evidence="1">
    <location>
        <begin position="497"/>
        <end position="529"/>
    </location>
</feature>
<feature type="region of interest" description="Disordered" evidence="1">
    <location>
        <begin position="396"/>
        <end position="605"/>
    </location>
</feature>
<proteinExistence type="predicted"/>
<feature type="region of interest" description="Disordered" evidence="1">
    <location>
        <begin position="656"/>
        <end position="690"/>
    </location>
</feature>
<feature type="compositionally biased region" description="Basic and acidic residues" evidence="1">
    <location>
        <begin position="402"/>
        <end position="413"/>
    </location>
</feature>
<dbReference type="Proteomes" id="UP000242188">
    <property type="component" value="Unassembled WGS sequence"/>
</dbReference>
<feature type="compositionally biased region" description="Polar residues" evidence="1">
    <location>
        <begin position="110"/>
        <end position="138"/>
    </location>
</feature>
<feature type="compositionally biased region" description="Basic and acidic residues" evidence="1">
    <location>
        <begin position="544"/>
        <end position="605"/>
    </location>
</feature>
<dbReference type="AlphaFoldDB" id="A0A210R4L7"/>
<comment type="caution">
    <text evidence="2">The sequence shown here is derived from an EMBL/GenBank/DDBJ whole genome shotgun (WGS) entry which is preliminary data.</text>
</comment>
<dbReference type="EMBL" id="NEDP02000461">
    <property type="protein sequence ID" value="OWF55828.1"/>
    <property type="molecule type" value="Genomic_DNA"/>
</dbReference>
<dbReference type="PANTHER" id="PTHR46528:SF1">
    <property type="entry name" value="PROTEIN SON"/>
    <property type="match status" value="1"/>
</dbReference>
<dbReference type="PANTHER" id="PTHR46528">
    <property type="entry name" value="PROTEIN SON"/>
    <property type="match status" value="1"/>
</dbReference>
<dbReference type="GO" id="GO:0003723">
    <property type="term" value="F:RNA binding"/>
    <property type="evidence" value="ECO:0007669"/>
    <property type="project" value="InterPro"/>
</dbReference>
<feature type="compositionally biased region" description="Basic and acidic residues" evidence="1">
    <location>
        <begin position="91"/>
        <end position="108"/>
    </location>
</feature>
<feature type="region of interest" description="Disordered" evidence="1">
    <location>
        <begin position="245"/>
        <end position="269"/>
    </location>
</feature>
<evidence type="ECO:0000313" key="3">
    <source>
        <dbReference type="Proteomes" id="UP000242188"/>
    </source>
</evidence>
<feature type="region of interest" description="Disordered" evidence="1">
    <location>
        <begin position="179"/>
        <end position="200"/>
    </location>
</feature>
<feature type="compositionally biased region" description="Acidic residues" evidence="1">
    <location>
        <begin position="672"/>
        <end position="685"/>
    </location>
</feature>
<evidence type="ECO:0000256" key="1">
    <source>
        <dbReference type="SAM" id="MobiDB-lite"/>
    </source>
</evidence>
<protein>
    <submittedName>
        <fullName evidence="2">Protein SON</fullName>
    </submittedName>
</protein>
<feature type="compositionally biased region" description="Acidic residues" evidence="1">
    <location>
        <begin position="421"/>
        <end position="441"/>
    </location>
</feature>
<accession>A0A210R4L7</accession>
<feature type="region of interest" description="Disordered" evidence="1">
    <location>
        <begin position="41"/>
        <end position="157"/>
    </location>
</feature>
<dbReference type="GO" id="GO:0048024">
    <property type="term" value="P:regulation of mRNA splicing, via spliceosome"/>
    <property type="evidence" value="ECO:0007669"/>
    <property type="project" value="TreeGrafter"/>
</dbReference>
<feature type="compositionally biased region" description="Basic residues" evidence="1">
    <location>
        <begin position="460"/>
        <end position="482"/>
    </location>
</feature>
<dbReference type="STRING" id="6573.A0A210R4L7"/>
<feature type="region of interest" description="Disordered" evidence="1">
    <location>
        <begin position="787"/>
        <end position="813"/>
    </location>
</feature>